<sequence length="306" mass="33972">MLRLIGSLEHSVRSPIVVALTFSSATHFPKHKRATVTLHIQSFVGRDQLSRVRSDLQSLPSKLLIKCLTKVYNKGTSGLLFFADKADLVSRELVQLAKCNGSSDNISVIVVFLRHPRIIAAGPRWTDIVVGMEAIDNANDPFVVQNKANGDGGLNDHDNVVDGLLLNNINDDFDVLKKKDDMPNNDLMKMLEKSNLARLTPEFDKDDNLGPETDVDNPDGGSLSPNVDAMTLKSEAINNNQQYNPFNDIEKSLELNLNLKEGTFKGMTSPEEETCPTQTNSENQKTQKSEVAFHDTTERKLPNAEW</sequence>
<dbReference type="AlphaFoldDB" id="A0AAW1V9E3"/>
<evidence type="ECO:0000256" key="1">
    <source>
        <dbReference type="SAM" id="MobiDB-lite"/>
    </source>
</evidence>
<dbReference type="InterPro" id="IPR036457">
    <property type="entry name" value="PPM-type-like_dom_sf"/>
</dbReference>
<feature type="compositionally biased region" description="Polar residues" evidence="1">
    <location>
        <begin position="275"/>
        <end position="284"/>
    </location>
</feature>
<feature type="compositionally biased region" description="Basic and acidic residues" evidence="1">
    <location>
        <begin position="285"/>
        <end position="306"/>
    </location>
</feature>
<gene>
    <name evidence="2" type="ORF">WA026_007131</name>
</gene>
<reference evidence="2 3" key="1">
    <citation type="submission" date="2023-03" db="EMBL/GenBank/DDBJ databases">
        <title>Genome insight into feeding habits of ladybird beetles.</title>
        <authorList>
            <person name="Li H.-S."/>
            <person name="Huang Y.-H."/>
            <person name="Pang H."/>
        </authorList>
    </citation>
    <scope>NUCLEOTIDE SEQUENCE [LARGE SCALE GENOMIC DNA]</scope>
    <source>
        <strain evidence="2">SYSU_2023b</strain>
        <tissue evidence="2">Whole body</tissue>
    </source>
</reference>
<evidence type="ECO:0000313" key="3">
    <source>
        <dbReference type="Proteomes" id="UP001431783"/>
    </source>
</evidence>
<feature type="region of interest" description="Disordered" evidence="1">
    <location>
        <begin position="264"/>
        <end position="306"/>
    </location>
</feature>
<evidence type="ECO:0000313" key="2">
    <source>
        <dbReference type="EMBL" id="KAK9889749.1"/>
    </source>
</evidence>
<feature type="region of interest" description="Disordered" evidence="1">
    <location>
        <begin position="200"/>
        <end position="222"/>
    </location>
</feature>
<organism evidence="2 3">
    <name type="scientific">Henosepilachna vigintioctopunctata</name>
    <dbReference type="NCBI Taxonomy" id="420089"/>
    <lineage>
        <taxon>Eukaryota</taxon>
        <taxon>Metazoa</taxon>
        <taxon>Ecdysozoa</taxon>
        <taxon>Arthropoda</taxon>
        <taxon>Hexapoda</taxon>
        <taxon>Insecta</taxon>
        <taxon>Pterygota</taxon>
        <taxon>Neoptera</taxon>
        <taxon>Endopterygota</taxon>
        <taxon>Coleoptera</taxon>
        <taxon>Polyphaga</taxon>
        <taxon>Cucujiformia</taxon>
        <taxon>Coccinelloidea</taxon>
        <taxon>Coccinellidae</taxon>
        <taxon>Epilachninae</taxon>
        <taxon>Epilachnini</taxon>
        <taxon>Henosepilachna</taxon>
    </lineage>
</organism>
<accession>A0AAW1V9E3</accession>
<proteinExistence type="predicted"/>
<dbReference type="EMBL" id="JARQZJ010000123">
    <property type="protein sequence ID" value="KAK9889749.1"/>
    <property type="molecule type" value="Genomic_DNA"/>
</dbReference>
<dbReference type="SUPFAM" id="SSF81606">
    <property type="entry name" value="PP2C-like"/>
    <property type="match status" value="1"/>
</dbReference>
<comment type="caution">
    <text evidence="2">The sequence shown here is derived from an EMBL/GenBank/DDBJ whole genome shotgun (WGS) entry which is preliminary data.</text>
</comment>
<dbReference type="Proteomes" id="UP001431783">
    <property type="component" value="Unassembled WGS sequence"/>
</dbReference>
<keyword evidence="3" id="KW-1185">Reference proteome</keyword>
<protein>
    <submittedName>
        <fullName evidence="2">Uncharacterized protein</fullName>
    </submittedName>
</protein>
<name>A0AAW1V9E3_9CUCU</name>